<evidence type="ECO:0000313" key="2">
    <source>
        <dbReference type="Proteomes" id="UP001500280"/>
    </source>
</evidence>
<evidence type="ECO:0000313" key="1">
    <source>
        <dbReference type="EMBL" id="GAA1695754.1"/>
    </source>
</evidence>
<gene>
    <name evidence="1" type="ORF">GCM10009745_47000</name>
</gene>
<organism evidence="1 2">
    <name type="scientific">Kribbella yunnanensis</name>
    <dbReference type="NCBI Taxonomy" id="190194"/>
    <lineage>
        <taxon>Bacteria</taxon>
        <taxon>Bacillati</taxon>
        <taxon>Actinomycetota</taxon>
        <taxon>Actinomycetes</taxon>
        <taxon>Propionibacteriales</taxon>
        <taxon>Kribbellaceae</taxon>
        <taxon>Kribbella</taxon>
    </lineage>
</organism>
<dbReference type="EMBL" id="BAAANF010000016">
    <property type="protein sequence ID" value="GAA1695754.1"/>
    <property type="molecule type" value="Genomic_DNA"/>
</dbReference>
<accession>A0ABN2HYR2</accession>
<keyword evidence="2" id="KW-1185">Reference proteome</keyword>
<reference evidence="1 2" key="1">
    <citation type="journal article" date="2019" name="Int. J. Syst. Evol. Microbiol.">
        <title>The Global Catalogue of Microorganisms (GCM) 10K type strain sequencing project: providing services to taxonomists for standard genome sequencing and annotation.</title>
        <authorList>
            <consortium name="The Broad Institute Genomics Platform"/>
            <consortium name="The Broad Institute Genome Sequencing Center for Infectious Disease"/>
            <person name="Wu L."/>
            <person name="Ma J."/>
        </authorList>
    </citation>
    <scope>NUCLEOTIDE SEQUENCE [LARGE SCALE GENOMIC DNA]</scope>
    <source>
        <strain evidence="1 2">JCM 14307</strain>
    </source>
</reference>
<proteinExistence type="predicted"/>
<sequence length="134" mass="13638">MMGVPQFCAPVAAVMAPAGVIDVVIATAPTATATQAFVMAALMGSQDVELYRFSQRVRESPRREKTARYTDGFAGHCDAGCSGVAAQGREVVALGINRRADAVLGQSFASREAAGIASAASILSASFSGVLVGA</sequence>
<name>A0ABN2HYR2_9ACTN</name>
<dbReference type="Proteomes" id="UP001500280">
    <property type="component" value="Unassembled WGS sequence"/>
</dbReference>
<comment type="caution">
    <text evidence="1">The sequence shown here is derived from an EMBL/GenBank/DDBJ whole genome shotgun (WGS) entry which is preliminary data.</text>
</comment>
<protein>
    <submittedName>
        <fullName evidence="1">Uncharacterized protein</fullName>
    </submittedName>
</protein>